<accession>A0A1V3C020</accession>
<keyword evidence="1" id="KW-0808">Transferase</keyword>
<protein>
    <submittedName>
        <fullName evidence="1">Nucleotidyltransferase</fullName>
    </submittedName>
</protein>
<sequence>MKHSTPEFARIAEEGTVLRCQVGSGVHGITVSGQEDRDEMGICVEPPEYVIGLRSFEQYVHRTRPDHTRSGPGDLDLTVYSLRKWMRLALDGNPTVLLPLFVPESEIVAVTSVGRDLRANADRLLSRRAGRRFLGYMRAQRDRMEGLRGGKHTNRPELVDRYGFDTKFAYHMIRLGIQGVELMETGRLTLPMPEPDRTWLRELRRGGHGRAEALARTGALEERLTDLCETSGLPEEPDGAWADRWLVRTYQSAWAGR</sequence>
<dbReference type="GO" id="GO:0016740">
    <property type="term" value="F:transferase activity"/>
    <property type="evidence" value="ECO:0007669"/>
    <property type="project" value="UniProtKB-KW"/>
</dbReference>
<dbReference type="OrthoDB" id="243791at2"/>
<reference evidence="2" key="1">
    <citation type="submission" date="2016-08" db="EMBL/GenBank/DDBJ databases">
        <authorList>
            <person name="Tokovenko B."/>
            <person name="Kalinowski J."/>
        </authorList>
    </citation>
    <scope>NUCLEOTIDE SEQUENCE [LARGE SCALE GENOMIC DNA]</scope>
    <source>
        <strain evidence="2">UTMC102</strain>
    </source>
</reference>
<dbReference type="Proteomes" id="UP000189004">
    <property type="component" value="Unassembled WGS sequence"/>
</dbReference>
<comment type="caution">
    <text evidence="1">The sequence shown here is derived from an EMBL/GenBank/DDBJ whole genome shotgun (WGS) entry which is preliminary data.</text>
</comment>
<gene>
    <name evidence="1" type="ORF">NOSIN_10345</name>
</gene>
<dbReference type="RefSeq" id="WP_077690554.1">
    <property type="nucleotide sequence ID" value="NZ_MCOK01000001.1"/>
</dbReference>
<organism evidence="1 2">
    <name type="scientific">Nocardiopsis sinuspersici</name>
    <dbReference type="NCBI Taxonomy" id="501010"/>
    <lineage>
        <taxon>Bacteria</taxon>
        <taxon>Bacillati</taxon>
        <taxon>Actinomycetota</taxon>
        <taxon>Actinomycetes</taxon>
        <taxon>Streptosporangiales</taxon>
        <taxon>Nocardiopsidaceae</taxon>
        <taxon>Nocardiopsis</taxon>
    </lineage>
</organism>
<dbReference type="PANTHER" id="PTHR34817">
    <property type="entry name" value="NUCLEOTIDYLTRANSFERASE"/>
    <property type="match status" value="1"/>
</dbReference>
<dbReference type="InterPro" id="IPR018775">
    <property type="entry name" value="RlaP"/>
</dbReference>
<evidence type="ECO:0000313" key="2">
    <source>
        <dbReference type="Proteomes" id="UP000189004"/>
    </source>
</evidence>
<dbReference type="PANTHER" id="PTHR34817:SF1">
    <property type="entry name" value="NUCLEOTIDYLTRANSFERASE"/>
    <property type="match status" value="1"/>
</dbReference>
<dbReference type="AlphaFoldDB" id="A0A1V3C020"/>
<proteinExistence type="predicted"/>
<dbReference type="STRING" id="501010.NOSIN_10345"/>
<dbReference type="Pfam" id="PF10127">
    <property type="entry name" value="RlaP"/>
    <property type="match status" value="1"/>
</dbReference>
<keyword evidence="2" id="KW-1185">Reference proteome</keyword>
<dbReference type="EMBL" id="MCOK01000001">
    <property type="protein sequence ID" value="OOC54157.1"/>
    <property type="molecule type" value="Genomic_DNA"/>
</dbReference>
<name>A0A1V3C020_9ACTN</name>
<evidence type="ECO:0000313" key="1">
    <source>
        <dbReference type="EMBL" id="OOC54157.1"/>
    </source>
</evidence>